<protein>
    <submittedName>
        <fullName evidence="2">CLUMA_CG019754, isoform A</fullName>
    </submittedName>
</protein>
<dbReference type="AlphaFoldDB" id="A0A1J1J2D6"/>
<dbReference type="Proteomes" id="UP000183832">
    <property type="component" value="Unassembled WGS sequence"/>
</dbReference>
<organism evidence="2 3">
    <name type="scientific">Clunio marinus</name>
    <dbReference type="NCBI Taxonomy" id="568069"/>
    <lineage>
        <taxon>Eukaryota</taxon>
        <taxon>Metazoa</taxon>
        <taxon>Ecdysozoa</taxon>
        <taxon>Arthropoda</taxon>
        <taxon>Hexapoda</taxon>
        <taxon>Insecta</taxon>
        <taxon>Pterygota</taxon>
        <taxon>Neoptera</taxon>
        <taxon>Endopterygota</taxon>
        <taxon>Diptera</taxon>
        <taxon>Nematocera</taxon>
        <taxon>Chironomoidea</taxon>
        <taxon>Chironomidae</taxon>
        <taxon>Clunio</taxon>
    </lineage>
</organism>
<keyword evidence="3" id="KW-1185">Reference proteome</keyword>
<sequence length="65" mass="7426">MTCNVIKSKLQTACCLVEITKHRKQYFLINLCVKALEMKNDPVMLKSPNLSRSSSTQAREHFKAV</sequence>
<evidence type="ECO:0000256" key="1">
    <source>
        <dbReference type="SAM" id="MobiDB-lite"/>
    </source>
</evidence>
<dbReference type="EMBL" id="CVRI01000067">
    <property type="protein sequence ID" value="CRL06504.1"/>
    <property type="molecule type" value="Genomic_DNA"/>
</dbReference>
<feature type="compositionally biased region" description="Polar residues" evidence="1">
    <location>
        <begin position="48"/>
        <end position="57"/>
    </location>
</feature>
<evidence type="ECO:0000313" key="3">
    <source>
        <dbReference type="Proteomes" id="UP000183832"/>
    </source>
</evidence>
<proteinExistence type="predicted"/>
<accession>A0A1J1J2D6</accession>
<gene>
    <name evidence="2" type="ORF">CLUMA_CG019754</name>
</gene>
<name>A0A1J1J2D6_9DIPT</name>
<evidence type="ECO:0000313" key="2">
    <source>
        <dbReference type="EMBL" id="CRL06504.1"/>
    </source>
</evidence>
<feature type="region of interest" description="Disordered" evidence="1">
    <location>
        <begin position="46"/>
        <end position="65"/>
    </location>
</feature>
<reference evidence="2 3" key="1">
    <citation type="submission" date="2015-04" db="EMBL/GenBank/DDBJ databases">
        <authorList>
            <person name="Syromyatnikov M.Y."/>
            <person name="Popov V.N."/>
        </authorList>
    </citation>
    <scope>NUCLEOTIDE SEQUENCE [LARGE SCALE GENOMIC DNA]</scope>
</reference>